<protein>
    <submittedName>
        <fullName evidence="1">DNA repair protein RecO</fullName>
    </submittedName>
</protein>
<dbReference type="EMBL" id="SRZC01000001">
    <property type="protein sequence ID" value="TGX84180.1"/>
    <property type="molecule type" value="Genomic_DNA"/>
</dbReference>
<sequence>MRQHEQVAACKTLISKNANTMLVKTNAIVLHTLKYGDRKLIVDFYTEELGRVTSVVKIPQTRRSRLPKQLFMPLTLLAMEIDFRPRQQMQKITDAQLLAPWQSLCFEPAKTTVGIFLAEVLTYATRTGQPDHSLYGFVATSLQWLDLATEGTANFHIAFLVMLTKYLGWDMLHSENAWKFGDVIGITYDTMDSCPLSRQQRQMFLGELMRYYRQNIPSFPEPKSLHIMQQIFD</sequence>
<dbReference type="Proteomes" id="UP000308886">
    <property type="component" value="Unassembled WGS sequence"/>
</dbReference>
<evidence type="ECO:0000313" key="1">
    <source>
        <dbReference type="EMBL" id="TGX84180.1"/>
    </source>
</evidence>
<gene>
    <name evidence="1" type="primary">recO</name>
    <name evidence="1" type="ORF">E5358_00655</name>
</gene>
<accession>A0AC61QU53</accession>
<proteinExistence type="predicted"/>
<evidence type="ECO:0000313" key="2">
    <source>
        <dbReference type="Proteomes" id="UP000308886"/>
    </source>
</evidence>
<reference evidence="1" key="1">
    <citation type="submission" date="2019-04" db="EMBL/GenBank/DDBJ databases">
        <title>Microbes associate with the intestines of laboratory mice.</title>
        <authorList>
            <person name="Navarre W."/>
            <person name="Wong E."/>
            <person name="Huang K."/>
            <person name="Tropini C."/>
            <person name="Ng K."/>
            <person name="Yu B."/>
        </authorList>
    </citation>
    <scope>NUCLEOTIDE SEQUENCE</scope>
    <source>
        <strain evidence="1">NM73_A23</strain>
    </source>
</reference>
<comment type="caution">
    <text evidence="1">The sequence shown here is derived from an EMBL/GenBank/DDBJ whole genome shotgun (WGS) entry which is preliminary data.</text>
</comment>
<name>A0AC61QU53_9BACT</name>
<keyword evidence="2" id="KW-1185">Reference proteome</keyword>
<organism evidence="1 2">
    <name type="scientific">Palleniella muris</name>
    <dbReference type="NCBI Taxonomy" id="3038145"/>
    <lineage>
        <taxon>Bacteria</taxon>
        <taxon>Pseudomonadati</taxon>
        <taxon>Bacteroidota</taxon>
        <taxon>Bacteroidia</taxon>
        <taxon>Bacteroidales</taxon>
        <taxon>Prevotellaceae</taxon>
        <taxon>Palleniella</taxon>
    </lineage>
</organism>